<protein>
    <recommendedName>
        <fullName evidence="6">Ubiquinone/menaquinone biosynthesis C-methyltransferase UbiE</fullName>
        <ecNumber evidence="6">2.1.1.163</ecNumber>
        <ecNumber evidence="6">2.1.1.201</ecNumber>
    </recommendedName>
    <alternativeName>
        <fullName evidence="6">2-methoxy-6-polyprenyl-1,4-benzoquinol methylase</fullName>
    </alternativeName>
    <alternativeName>
        <fullName evidence="6">Demethylmenaquinone methyltransferase</fullName>
    </alternativeName>
</protein>
<proteinExistence type="inferred from homology"/>
<reference evidence="7" key="1">
    <citation type="submission" date="2020-10" db="EMBL/GenBank/DDBJ databases">
        <title>Microbiome of the Black Sea water column analyzed by genome centric metagenomics.</title>
        <authorList>
            <person name="Cabello-Yeves P.J."/>
            <person name="Callieri C."/>
            <person name="Picazo A."/>
            <person name="Mehrshad M."/>
            <person name="Haro-Moreno J.M."/>
            <person name="Roda-Garcia J."/>
            <person name="Dzembekova N."/>
            <person name="Slabakova V."/>
            <person name="Slabakova N."/>
            <person name="Moncheva S."/>
            <person name="Rodriguez-Valera F."/>
        </authorList>
    </citation>
    <scope>NUCLEOTIDE SEQUENCE</scope>
    <source>
        <strain evidence="7">BS307-5m-G5</strain>
    </source>
</reference>
<feature type="binding site" evidence="6">
    <location>
        <position position="100"/>
    </location>
    <ligand>
        <name>S-adenosyl-L-methionine</name>
        <dbReference type="ChEBI" id="CHEBI:59789"/>
    </ligand>
</feature>
<dbReference type="InterPro" id="IPR023576">
    <property type="entry name" value="UbiE/COQ5_MeTrFase_CS"/>
</dbReference>
<comment type="caution">
    <text evidence="6">Lacks conserved residue(s) required for the propagation of feature annotation.</text>
</comment>
<dbReference type="Gene3D" id="3.40.50.150">
    <property type="entry name" value="Vaccinia Virus protein VP39"/>
    <property type="match status" value="1"/>
</dbReference>
<comment type="caution">
    <text evidence="7">The sequence shown here is derived from an EMBL/GenBank/DDBJ whole genome shotgun (WGS) entry which is preliminary data.</text>
</comment>
<feature type="binding site" evidence="6">
    <location>
        <position position="76"/>
    </location>
    <ligand>
        <name>S-adenosyl-L-methionine</name>
        <dbReference type="ChEBI" id="CHEBI:59789"/>
    </ligand>
</feature>
<dbReference type="InterPro" id="IPR029063">
    <property type="entry name" value="SAM-dependent_MTases_sf"/>
</dbReference>
<dbReference type="Pfam" id="PF01209">
    <property type="entry name" value="Ubie_methyltran"/>
    <property type="match status" value="1"/>
</dbReference>
<dbReference type="PROSITE" id="PS01183">
    <property type="entry name" value="UBIE_1"/>
    <property type="match status" value="1"/>
</dbReference>
<keyword evidence="5 6" id="KW-0949">S-adenosyl-L-methionine</keyword>
<comment type="catalytic activity">
    <reaction evidence="6">
        <text>a 2-demethylmenaquinol + S-adenosyl-L-methionine = a menaquinol + S-adenosyl-L-homocysteine + H(+)</text>
        <dbReference type="Rhea" id="RHEA:42640"/>
        <dbReference type="Rhea" id="RHEA-COMP:9539"/>
        <dbReference type="Rhea" id="RHEA-COMP:9563"/>
        <dbReference type="ChEBI" id="CHEBI:15378"/>
        <dbReference type="ChEBI" id="CHEBI:18151"/>
        <dbReference type="ChEBI" id="CHEBI:55437"/>
        <dbReference type="ChEBI" id="CHEBI:57856"/>
        <dbReference type="ChEBI" id="CHEBI:59789"/>
        <dbReference type="EC" id="2.1.1.163"/>
    </reaction>
</comment>
<dbReference type="GO" id="GO:0009060">
    <property type="term" value="P:aerobic respiration"/>
    <property type="evidence" value="ECO:0007669"/>
    <property type="project" value="UniProtKB-UniRule"/>
</dbReference>
<keyword evidence="4 6" id="KW-0831">Ubiquinone biosynthesis</keyword>
<evidence type="ECO:0000256" key="4">
    <source>
        <dbReference type="ARBA" id="ARBA00022688"/>
    </source>
</evidence>
<keyword evidence="1 6" id="KW-0474">Menaquinone biosynthesis</keyword>
<keyword evidence="3 6" id="KW-0808">Transferase</keyword>
<evidence type="ECO:0000256" key="6">
    <source>
        <dbReference type="HAMAP-Rule" id="MF_01813"/>
    </source>
</evidence>
<keyword evidence="2 6" id="KW-0489">Methyltransferase</keyword>
<dbReference type="SUPFAM" id="SSF53335">
    <property type="entry name" value="S-adenosyl-L-methionine-dependent methyltransferases"/>
    <property type="match status" value="1"/>
</dbReference>
<dbReference type="GO" id="GO:0009234">
    <property type="term" value="P:menaquinone biosynthetic process"/>
    <property type="evidence" value="ECO:0007669"/>
    <property type="project" value="UniProtKB-UniRule"/>
</dbReference>
<comment type="pathway">
    <text evidence="6">Quinol/quinone metabolism; menaquinone biosynthesis; menaquinol from 1,4-dihydroxy-2-naphthoate: step 2/2.</text>
</comment>
<dbReference type="PANTHER" id="PTHR43591">
    <property type="entry name" value="METHYLTRANSFERASE"/>
    <property type="match status" value="1"/>
</dbReference>
<dbReference type="HAMAP" id="MF_01813">
    <property type="entry name" value="MenG_UbiE_methyltr"/>
    <property type="match status" value="1"/>
</dbReference>
<sequence>MDETASDKVDFGFREVARDDKQGLVRGVFDAVADKYDVMNDLMSGGLHRVWKARMIDALHIRPRTHLQLIDVAGGTGDIALRALARAAKLGSTLDAHIIDANAEMMRAGRARPDIKKAAQKAGRFHFTTGIAEALPLPDASADLLTIAFGIRNVTDRAAALAQAHRVLRPGGRFVCLEFSHMPSALLQKAYDAYSFTLIPPMGGLVAGERAAYQYLVESIRRFPTAEVFLEELRAAGFARAEAQTLSGGIAALHMGWRL</sequence>
<evidence type="ECO:0000313" key="7">
    <source>
        <dbReference type="EMBL" id="MBL6761967.1"/>
    </source>
</evidence>
<name>A0A937L5J4_9PROT</name>
<dbReference type="GO" id="GO:0008425">
    <property type="term" value="F:2-methoxy-6-polyprenyl-1,4-benzoquinol methyltransferase activity"/>
    <property type="evidence" value="ECO:0007669"/>
    <property type="project" value="UniProtKB-UniRule"/>
</dbReference>
<dbReference type="GO" id="GO:0032259">
    <property type="term" value="P:methylation"/>
    <property type="evidence" value="ECO:0007669"/>
    <property type="project" value="UniProtKB-KW"/>
</dbReference>
<dbReference type="NCBIfam" id="TIGR01934">
    <property type="entry name" value="MenG_MenH_UbiE"/>
    <property type="match status" value="1"/>
</dbReference>
<dbReference type="PROSITE" id="PS51608">
    <property type="entry name" value="SAM_MT_UBIE"/>
    <property type="match status" value="1"/>
</dbReference>
<accession>A0A937L5J4</accession>
<evidence type="ECO:0000256" key="1">
    <source>
        <dbReference type="ARBA" id="ARBA00022428"/>
    </source>
</evidence>
<comment type="catalytic activity">
    <reaction evidence="6">
        <text>a 2-methoxy-6-(all-trans-polyprenyl)benzene-1,4-diol + S-adenosyl-L-methionine = a 5-methoxy-2-methyl-3-(all-trans-polyprenyl)benzene-1,4-diol + S-adenosyl-L-homocysteine + H(+)</text>
        <dbReference type="Rhea" id="RHEA:28286"/>
        <dbReference type="Rhea" id="RHEA-COMP:10858"/>
        <dbReference type="Rhea" id="RHEA-COMP:10859"/>
        <dbReference type="ChEBI" id="CHEBI:15378"/>
        <dbReference type="ChEBI" id="CHEBI:57856"/>
        <dbReference type="ChEBI" id="CHEBI:59789"/>
        <dbReference type="ChEBI" id="CHEBI:84166"/>
        <dbReference type="ChEBI" id="CHEBI:84167"/>
        <dbReference type="EC" id="2.1.1.201"/>
    </reaction>
</comment>
<dbReference type="Proteomes" id="UP000785783">
    <property type="component" value="Unassembled WGS sequence"/>
</dbReference>
<evidence type="ECO:0000256" key="5">
    <source>
        <dbReference type="ARBA" id="ARBA00022691"/>
    </source>
</evidence>
<dbReference type="EC" id="2.1.1.163" evidence="6"/>
<dbReference type="EMBL" id="JADHOK010000054">
    <property type="protein sequence ID" value="MBL6761967.1"/>
    <property type="molecule type" value="Genomic_DNA"/>
</dbReference>
<dbReference type="PROSITE" id="PS01184">
    <property type="entry name" value="UBIE_2"/>
    <property type="match status" value="1"/>
</dbReference>
<dbReference type="AlphaFoldDB" id="A0A937L5J4"/>
<evidence type="ECO:0000256" key="2">
    <source>
        <dbReference type="ARBA" id="ARBA00022603"/>
    </source>
</evidence>
<dbReference type="InterPro" id="IPR004033">
    <property type="entry name" value="UbiE/COQ5_MeTrFase"/>
</dbReference>
<dbReference type="EC" id="2.1.1.201" evidence="6"/>
<evidence type="ECO:0000313" key="8">
    <source>
        <dbReference type="Proteomes" id="UP000785783"/>
    </source>
</evidence>
<dbReference type="GO" id="GO:0043770">
    <property type="term" value="F:demethylmenaquinone methyltransferase activity"/>
    <property type="evidence" value="ECO:0007669"/>
    <property type="project" value="UniProtKB-UniRule"/>
</dbReference>
<gene>
    <name evidence="6" type="primary">ubiE</name>
    <name evidence="7" type="ORF">ISQ19_04640</name>
</gene>
<evidence type="ECO:0000256" key="3">
    <source>
        <dbReference type="ARBA" id="ARBA00022679"/>
    </source>
</evidence>
<dbReference type="PANTHER" id="PTHR43591:SF24">
    <property type="entry name" value="2-METHOXY-6-POLYPRENYL-1,4-BENZOQUINOL METHYLASE, MITOCHONDRIAL"/>
    <property type="match status" value="1"/>
</dbReference>
<comment type="function">
    <text evidence="6">Methyltransferase required for the conversion of demethylmenaquinol (DMKH2) to menaquinol (MKH2) and the conversion of 2-polyprenyl-6-methoxy-1,4-benzoquinol (DDMQH2) to 2-polyprenyl-3-methyl-6-methoxy-1,4-benzoquinol (DMQH2).</text>
</comment>
<comment type="similarity">
    <text evidence="6">Belongs to the class I-like SAM-binding methyltransferase superfamily. MenG/UbiE family.</text>
</comment>
<dbReference type="CDD" id="cd02440">
    <property type="entry name" value="AdoMet_MTases"/>
    <property type="match status" value="1"/>
</dbReference>
<comment type="pathway">
    <text evidence="6">Cofactor biosynthesis; ubiquinone biosynthesis.</text>
</comment>
<organism evidence="7 8">
    <name type="scientific">PS1 clade bacterium</name>
    <dbReference type="NCBI Taxonomy" id="2175152"/>
    <lineage>
        <taxon>Bacteria</taxon>
        <taxon>Pseudomonadati</taxon>
        <taxon>Pseudomonadota</taxon>
        <taxon>Alphaproteobacteria</taxon>
        <taxon>PS1 clade</taxon>
    </lineage>
</organism>